<dbReference type="EMBL" id="NBNE01000405">
    <property type="protein sequence ID" value="OWZ19747.1"/>
    <property type="molecule type" value="Genomic_DNA"/>
</dbReference>
<organism evidence="1 2">
    <name type="scientific">Phytophthora megakarya</name>
    <dbReference type="NCBI Taxonomy" id="4795"/>
    <lineage>
        <taxon>Eukaryota</taxon>
        <taxon>Sar</taxon>
        <taxon>Stramenopiles</taxon>
        <taxon>Oomycota</taxon>
        <taxon>Peronosporomycetes</taxon>
        <taxon>Peronosporales</taxon>
        <taxon>Peronosporaceae</taxon>
        <taxon>Phytophthora</taxon>
    </lineage>
</organism>
<sequence>MKINSYDRKKSKVQLILSLVGRLGPRALVNTAQINFLSLENVQINRTVAETLPTFQMVMGVRVALRRTYKRYMHSGWFCAHIIASRHLQLKLDLLTALHHIPGRPRRIEFEIDDANLHFREHWVGQVTGCRPSEQDSLLEWSVLYLHGEVLYYHVEELVQGIIRARNIGAL</sequence>
<keyword evidence="2" id="KW-1185">Reference proteome</keyword>
<evidence type="ECO:0000313" key="1">
    <source>
        <dbReference type="EMBL" id="OWZ19747.1"/>
    </source>
</evidence>
<dbReference type="OrthoDB" id="142850at2759"/>
<accession>A0A225WRR0</accession>
<proteinExistence type="predicted"/>
<protein>
    <submittedName>
        <fullName evidence="1">Uncharacterized protein</fullName>
    </submittedName>
</protein>
<evidence type="ECO:0000313" key="2">
    <source>
        <dbReference type="Proteomes" id="UP000198211"/>
    </source>
</evidence>
<gene>
    <name evidence="1" type="ORF">PHMEG_0005950</name>
</gene>
<comment type="caution">
    <text evidence="1">The sequence shown here is derived from an EMBL/GenBank/DDBJ whole genome shotgun (WGS) entry which is preliminary data.</text>
</comment>
<reference evidence="2" key="1">
    <citation type="submission" date="2017-03" db="EMBL/GenBank/DDBJ databases">
        <title>Phytopthora megakarya and P. palmivora, two closely related causual agents of cacao black pod achieved similar genome size and gene model numbers by different mechanisms.</title>
        <authorList>
            <person name="Ali S."/>
            <person name="Shao J."/>
            <person name="Larry D.J."/>
            <person name="Kronmiller B."/>
            <person name="Shen D."/>
            <person name="Strem M.D."/>
            <person name="Melnick R.L."/>
            <person name="Guiltinan M.J."/>
            <person name="Tyler B.M."/>
            <person name="Meinhardt L.W."/>
            <person name="Bailey B.A."/>
        </authorList>
    </citation>
    <scope>NUCLEOTIDE SEQUENCE [LARGE SCALE GENOMIC DNA]</scope>
    <source>
        <strain evidence="2">zdho120</strain>
    </source>
</reference>
<dbReference type="Proteomes" id="UP000198211">
    <property type="component" value="Unassembled WGS sequence"/>
</dbReference>
<name>A0A225WRR0_9STRA</name>
<dbReference type="AlphaFoldDB" id="A0A225WRR0"/>